<protein>
    <submittedName>
        <fullName evidence="4">Aldehyde dehydrogenase family protein</fullName>
    </submittedName>
</protein>
<evidence type="ECO:0000259" key="3">
    <source>
        <dbReference type="Pfam" id="PF00171"/>
    </source>
</evidence>
<dbReference type="Gene3D" id="3.40.605.10">
    <property type="entry name" value="Aldehyde Dehydrogenase, Chain A, domain 1"/>
    <property type="match status" value="1"/>
</dbReference>
<feature type="domain" description="Aldehyde dehydrogenase" evidence="3">
    <location>
        <begin position="11"/>
        <end position="468"/>
    </location>
</feature>
<comment type="similarity">
    <text evidence="1">Belongs to the aldehyde dehydrogenase family.</text>
</comment>
<evidence type="ECO:0000256" key="1">
    <source>
        <dbReference type="ARBA" id="ARBA00009986"/>
    </source>
</evidence>
<dbReference type="Pfam" id="PF00171">
    <property type="entry name" value="Aldedh"/>
    <property type="match status" value="1"/>
</dbReference>
<dbReference type="PANTHER" id="PTHR42991">
    <property type="entry name" value="ALDEHYDE DEHYDROGENASE"/>
    <property type="match status" value="1"/>
</dbReference>
<keyword evidence="2" id="KW-0560">Oxidoreductase</keyword>
<dbReference type="InterPro" id="IPR015590">
    <property type="entry name" value="Aldehyde_DH_dom"/>
</dbReference>
<proteinExistence type="inferred from homology"/>
<reference evidence="4 5" key="1">
    <citation type="submission" date="2021-01" db="EMBL/GenBank/DDBJ databases">
        <title>Genome public.</title>
        <authorList>
            <person name="Liu C."/>
            <person name="Sun Q."/>
        </authorList>
    </citation>
    <scope>NUCLEOTIDE SEQUENCE [LARGE SCALE GENOMIC DNA]</scope>
    <source>
        <strain evidence="4 5">YIM B02564</strain>
    </source>
</reference>
<evidence type="ECO:0000313" key="5">
    <source>
        <dbReference type="Proteomes" id="UP000623967"/>
    </source>
</evidence>
<dbReference type="InterPro" id="IPR016162">
    <property type="entry name" value="Ald_DH_N"/>
</dbReference>
<dbReference type="SUPFAM" id="SSF53720">
    <property type="entry name" value="ALDH-like"/>
    <property type="match status" value="1"/>
</dbReference>
<organism evidence="4 5">
    <name type="scientific">Neobacillus paridis</name>
    <dbReference type="NCBI Taxonomy" id="2803862"/>
    <lineage>
        <taxon>Bacteria</taxon>
        <taxon>Bacillati</taxon>
        <taxon>Bacillota</taxon>
        <taxon>Bacilli</taxon>
        <taxon>Bacillales</taxon>
        <taxon>Bacillaceae</taxon>
        <taxon>Neobacillus</taxon>
    </lineage>
</organism>
<dbReference type="Proteomes" id="UP000623967">
    <property type="component" value="Unassembled WGS sequence"/>
</dbReference>
<evidence type="ECO:0000313" key="4">
    <source>
        <dbReference type="EMBL" id="MBL4954934.1"/>
    </source>
</evidence>
<accession>A0ABS1TV54</accession>
<name>A0ABS1TV54_9BACI</name>
<gene>
    <name evidence="4" type="ORF">JK635_22505</name>
</gene>
<evidence type="ECO:0000256" key="2">
    <source>
        <dbReference type="ARBA" id="ARBA00023002"/>
    </source>
</evidence>
<dbReference type="InterPro" id="IPR016163">
    <property type="entry name" value="Ald_DH_C"/>
</dbReference>
<dbReference type="RefSeq" id="WP_202656165.1">
    <property type="nucleotide sequence ID" value="NZ_JAESWB010000371.1"/>
</dbReference>
<keyword evidence="5" id="KW-1185">Reference proteome</keyword>
<dbReference type="CDD" id="cd07149">
    <property type="entry name" value="ALDH_y4uC"/>
    <property type="match status" value="1"/>
</dbReference>
<comment type="caution">
    <text evidence="4">The sequence shown here is derived from an EMBL/GenBank/DDBJ whole genome shotgun (WGS) entry which is preliminary data.</text>
</comment>
<sequence length="474" mass="51393">MLAQSYVNGKWLENEDNSLSIYNPYTKEEIGKQFQASEADVENAIASAYAAKKEVASIPAHERAATLKKAAQLLEERKEQFAKIISQELGKPLRYTLDEVTRSVETLELSAEEAKRLFGETLPGDTSSRGTKAIAATFRVPVGVVAAISPFNAPLNLVAHKIGPAFAGGNSVILKPATPATLIATEFVKLLLEAGFPKTSINMVLGRRDAVQQIVKDDRVNVISFTGGLVASKNICQLAGIKKVLLELGGNASTIVHEDADIARAAKMCARTGYSNSGQSCISVQRVYVHESVISEFTRLFKEEVEALKVGDPLLPDTDVGSMVDEANAKRIMDWIDEAVSMGAEVLSGGQRDGAIVKPTVLLRPPHHSKVVCDEVFGPIVSVIPYKTIEEAIEATNNSEFGLQAGIFTNQMDLAYKFAQALEVGGVVINGTSNFRLDHWPYGGVKYSGIGREGPRYAIEEMTEMKMIVYQIVD</sequence>
<dbReference type="InterPro" id="IPR016161">
    <property type="entry name" value="Ald_DH/histidinol_DH"/>
</dbReference>
<dbReference type="EMBL" id="JAESWB010000371">
    <property type="protein sequence ID" value="MBL4954934.1"/>
    <property type="molecule type" value="Genomic_DNA"/>
</dbReference>
<dbReference type="Gene3D" id="3.40.309.10">
    <property type="entry name" value="Aldehyde Dehydrogenase, Chain A, domain 2"/>
    <property type="match status" value="1"/>
</dbReference>
<dbReference type="InterPro" id="IPR051020">
    <property type="entry name" value="ALDH-related_metabolic_enz"/>
</dbReference>
<dbReference type="PANTHER" id="PTHR42991:SF1">
    <property type="entry name" value="ALDEHYDE DEHYDROGENASE"/>
    <property type="match status" value="1"/>
</dbReference>